<dbReference type="Gene3D" id="3.30.1330.60">
    <property type="entry name" value="OmpA-like domain"/>
    <property type="match status" value="1"/>
</dbReference>
<dbReference type="Proteomes" id="UP000565155">
    <property type="component" value="Unassembled WGS sequence"/>
</dbReference>
<evidence type="ECO:0000256" key="1">
    <source>
        <dbReference type="PROSITE-ProRule" id="PRU00473"/>
    </source>
</evidence>
<accession>A0A510BP00</accession>
<name>A0A510BP00_VIBAL</name>
<evidence type="ECO:0000256" key="2">
    <source>
        <dbReference type="SAM" id="SignalP"/>
    </source>
</evidence>
<keyword evidence="1" id="KW-0472">Membrane</keyword>
<keyword evidence="4" id="KW-0614">Plasmid</keyword>
<protein>
    <submittedName>
        <fullName evidence="4">IncQ plasmid conjugative transfer protein TraP</fullName>
    </submittedName>
    <submittedName>
        <fullName evidence="5">OmpA family protein</fullName>
    </submittedName>
</protein>
<organism evidence="4">
    <name type="scientific">Vibrio alginolyticus</name>
    <dbReference type="NCBI Taxonomy" id="663"/>
    <lineage>
        <taxon>Bacteria</taxon>
        <taxon>Pseudomonadati</taxon>
        <taxon>Pseudomonadota</taxon>
        <taxon>Gammaproteobacteria</taxon>
        <taxon>Vibrionales</taxon>
        <taxon>Vibrionaceae</taxon>
        <taxon>Vibrio</taxon>
    </lineage>
</organism>
<dbReference type="GO" id="GO:0016020">
    <property type="term" value="C:membrane"/>
    <property type="evidence" value="ECO:0007669"/>
    <property type="project" value="UniProtKB-UniRule"/>
</dbReference>
<evidence type="ECO:0000313" key="5">
    <source>
        <dbReference type="EMBL" id="NMR75777.1"/>
    </source>
</evidence>
<dbReference type="EMBL" id="MH548371">
    <property type="protein sequence ID" value="AXQ85547.1"/>
    <property type="molecule type" value="Genomic_DNA"/>
</dbReference>
<feature type="signal peptide" evidence="2">
    <location>
        <begin position="1"/>
        <end position="22"/>
    </location>
</feature>
<dbReference type="InterPro" id="IPR036737">
    <property type="entry name" value="OmpA-like_sf"/>
</dbReference>
<feature type="domain" description="OmpA-like" evidence="3">
    <location>
        <begin position="35"/>
        <end position="148"/>
    </location>
</feature>
<feature type="chain" id="PRO_5033464387" evidence="2">
    <location>
        <begin position="23"/>
        <end position="150"/>
    </location>
</feature>
<evidence type="ECO:0000313" key="6">
    <source>
        <dbReference type="Proteomes" id="UP000565155"/>
    </source>
</evidence>
<reference evidence="5 6" key="2">
    <citation type="submission" date="2020-04" db="EMBL/GenBank/DDBJ databases">
        <title>Whole-genome sequencing of Vibrio spp. from China reveals different genetic environments of blaCTX-M-14 among diverse lineages.</title>
        <authorList>
            <person name="Zheng Z."/>
            <person name="Ye L."/>
            <person name="Chen S."/>
        </authorList>
    </citation>
    <scope>NUCLEOTIDE SEQUENCE [LARGE SCALE GENOMIC DNA]</scope>
    <source>
        <strain evidence="5 6">Vb1636</strain>
    </source>
</reference>
<evidence type="ECO:0000313" key="4">
    <source>
        <dbReference type="EMBL" id="AXQ85547.1"/>
    </source>
</evidence>
<dbReference type="PROSITE" id="PS51123">
    <property type="entry name" value="OMPA_2"/>
    <property type="match status" value="1"/>
</dbReference>
<dbReference type="EMBL" id="JABCMA010000029">
    <property type="protein sequence ID" value="NMR75777.1"/>
    <property type="molecule type" value="Genomic_DNA"/>
</dbReference>
<evidence type="ECO:0000259" key="3">
    <source>
        <dbReference type="PROSITE" id="PS51123"/>
    </source>
</evidence>
<gene>
    <name evidence="4" type="primary">traP</name>
    <name evidence="5" type="ORF">HKB35_19355</name>
</gene>
<geneLocation type="plasmid" evidence="4">
    <name>pVb1636</name>
</geneLocation>
<keyword evidence="2" id="KW-0732">Signal</keyword>
<dbReference type="SUPFAM" id="SSF103088">
    <property type="entry name" value="OmpA-like"/>
    <property type="match status" value="1"/>
</dbReference>
<reference evidence="4" key="1">
    <citation type="submission" date="2018-06" db="EMBL/GenBank/DDBJ databases">
        <title>Genetic characterization of a blaCTX-M-14-carrying plasmid in Vibrio alginolyticus.</title>
        <authorList>
            <person name="Zheng Z."/>
            <person name="Li R."/>
            <person name="Chen S."/>
        </authorList>
    </citation>
    <scope>NUCLEOTIDE SEQUENCE</scope>
    <source>
        <strain evidence="4">Vb1636</strain>
        <plasmid evidence="4">pVb1636</plasmid>
    </source>
</reference>
<dbReference type="InterPro" id="IPR006665">
    <property type="entry name" value="OmpA-like"/>
</dbReference>
<proteinExistence type="predicted"/>
<dbReference type="AlphaFoldDB" id="A0A510BP00"/>
<sequence length="150" mass="16727">MRKSICTFLALSCLAFTVPAMSGTNDYNNYNNNNAMREVVSRTVSVSFGESSTRFRPGPVAKVMLETALDASMITINGRTSTNKPSKRDENLALARAVSARNYLVAQGVSPLKIMINYVSADDYLTENWTPEGRRINQRVDIEMIYVPTY</sequence>
<dbReference type="Pfam" id="PF00691">
    <property type="entry name" value="OmpA"/>
    <property type="match status" value="1"/>
</dbReference>